<keyword evidence="4" id="KW-1133">Transmembrane helix</keyword>
<dbReference type="InterPro" id="IPR000800">
    <property type="entry name" value="Notch_dom"/>
</dbReference>
<keyword evidence="7" id="KW-1185">Reference proteome</keyword>
<feature type="transmembrane region" description="Helical" evidence="4">
    <location>
        <begin position="1596"/>
        <end position="1618"/>
    </location>
</feature>
<protein>
    <recommendedName>
        <fullName evidence="5">LNR domain-containing protein</fullName>
    </recommendedName>
</protein>
<reference evidence="6 7" key="1">
    <citation type="submission" date="2016-11" db="EMBL/GenBank/DDBJ databases">
        <title>The macronuclear genome of Stentor coeruleus: a giant cell with tiny introns.</title>
        <authorList>
            <person name="Slabodnick M."/>
            <person name="Ruby J.G."/>
            <person name="Reiff S.B."/>
            <person name="Swart E.C."/>
            <person name="Gosai S."/>
            <person name="Prabakaran S."/>
            <person name="Witkowska E."/>
            <person name="Larue G.E."/>
            <person name="Fisher S."/>
            <person name="Freeman R.M."/>
            <person name="Gunawardena J."/>
            <person name="Chu W."/>
            <person name="Stover N.A."/>
            <person name="Gregory B.D."/>
            <person name="Nowacki M."/>
            <person name="Derisi J."/>
            <person name="Roy S.W."/>
            <person name="Marshall W.F."/>
            <person name="Sood P."/>
        </authorList>
    </citation>
    <scope>NUCLEOTIDE SEQUENCE [LARGE SCALE GENOMIC DNA]</scope>
    <source>
        <strain evidence="6">WM001</strain>
    </source>
</reference>
<evidence type="ECO:0000256" key="4">
    <source>
        <dbReference type="SAM" id="Phobius"/>
    </source>
</evidence>
<evidence type="ECO:0000256" key="2">
    <source>
        <dbReference type="ARBA" id="ARBA00023157"/>
    </source>
</evidence>
<feature type="domain" description="LNR" evidence="5">
    <location>
        <begin position="49"/>
        <end position="80"/>
    </location>
</feature>
<dbReference type="PANTHER" id="PTHR11319:SF35">
    <property type="entry name" value="OUTER MEMBRANE PROTEIN PMPC-RELATED"/>
    <property type="match status" value="1"/>
</dbReference>
<keyword evidence="3" id="KW-0325">Glycoprotein</keyword>
<dbReference type="InterPro" id="IPR056047">
    <property type="entry name" value="CRMPA-like_DUF7630"/>
</dbReference>
<evidence type="ECO:0000256" key="3">
    <source>
        <dbReference type="ARBA" id="ARBA00023180"/>
    </source>
</evidence>
<comment type="caution">
    <text evidence="6">The sequence shown here is derived from an EMBL/GenBank/DDBJ whole genome shotgun (WGS) entry which is preliminary data.</text>
</comment>
<evidence type="ECO:0000313" key="6">
    <source>
        <dbReference type="EMBL" id="OMJ89206.1"/>
    </source>
</evidence>
<feature type="transmembrane region" description="Helical" evidence="4">
    <location>
        <begin position="1725"/>
        <end position="1745"/>
    </location>
</feature>
<dbReference type="InterPro" id="IPR039448">
    <property type="entry name" value="Beta_helix"/>
</dbReference>
<feature type="transmembrane region" description="Helical" evidence="4">
    <location>
        <begin position="1774"/>
        <end position="1800"/>
    </location>
</feature>
<feature type="transmembrane region" description="Helical" evidence="4">
    <location>
        <begin position="1890"/>
        <end position="1908"/>
    </location>
</feature>
<dbReference type="SMART" id="SM00004">
    <property type="entry name" value="NL"/>
    <property type="match status" value="3"/>
</dbReference>
<evidence type="ECO:0000256" key="1">
    <source>
        <dbReference type="ARBA" id="ARBA00022737"/>
    </source>
</evidence>
<proteinExistence type="predicted"/>
<dbReference type="InterPro" id="IPR011050">
    <property type="entry name" value="Pectin_lyase_fold/virulence"/>
</dbReference>
<dbReference type="EMBL" id="MPUH01000131">
    <property type="protein sequence ID" value="OMJ89206.1"/>
    <property type="molecule type" value="Genomic_DNA"/>
</dbReference>
<keyword evidence="4" id="KW-0472">Membrane</keyword>
<dbReference type="InterPro" id="IPR012334">
    <property type="entry name" value="Pectin_lyas_fold"/>
</dbReference>
<feature type="transmembrane region" description="Helical" evidence="4">
    <location>
        <begin position="1630"/>
        <end position="1650"/>
    </location>
</feature>
<dbReference type="SUPFAM" id="SSF51126">
    <property type="entry name" value="Pectin lyase-like"/>
    <property type="match status" value="3"/>
</dbReference>
<dbReference type="PANTHER" id="PTHR11319">
    <property type="entry name" value="G PROTEIN-COUPLED RECEPTOR-RELATED"/>
    <property type="match status" value="1"/>
</dbReference>
<accession>A0A1R2CJS5</accession>
<feature type="transmembrane region" description="Helical" evidence="4">
    <location>
        <begin position="1914"/>
        <end position="1936"/>
    </location>
</feature>
<dbReference type="Gene3D" id="3.30.300.320">
    <property type="match status" value="2"/>
</dbReference>
<keyword evidence="2" id="KW-1015">Disulfide bond</keyword>
<dbReference type="InterPro" id="IPR006626">
    <property type="entry name" value="PbH1"/>
</dbReference>
<organism evidence="6 7">
    <name type="scientific">Stentor coeruleus</name>
    <dbReference type="NCBI Taxonomy" id="5963"/>
    <lineage>
        <taxon>Eukaryota</taxon>
        <taxon>Sar</taxon>
        <taxon>Alveolata</taxon>
        <taxon>Ciliophora</taxon>
        <taxon>Postciliodesmatophora</taxon>
        <taxon>Heterotrichea</taxon>
        <taxon>Heterotrichida</taxon>
        <taxon>Stentoridae</taxon>
        <taxon>Stentor</taxon>
    </lineage>
</organism>
<gene>
    <name evidence="6" type="ORF">SteCoe_8683</name>
</gene>
<dbReference type="Pfam" id="PF00066">
    <property type="entry name" value="Notch"/>
    <property type="match status" value="2"/>
</dbReference>
<evidence type="ECO:0000259" key="5">
    <source>
        <dbReference type="SMART" id="SM00004"/>
    </source>
</evidence>
<dbReference type="SMART" id="SM00710">
    <property type="entry name" value="PbH1"/>
    <property type="match status" value="11"/>
</dbReference>
<dbReference type="Pfam" id="PF13229">
    <property type="entry name" value="Beta_helix"/>
    <property type="match status" value="1"/>
</dbReference>
<evidence type="ECO:0000313" key="7">
    <source>
        <dbReference type="Proteomes" id="UP000187209"/>
    </source>
</evidence>
<feature type="transmembrane region" description="Helical" evidence="4">
    <location>
        <begin position="1691"/>
        <end position="1713"/>
    </location>
</feature>
<dbReference type="OrthoDB" id="292938at2759"/>
<sequence>MLVLFIIKATLGSNCNIYCSDEMKNNKDCDLDCMNKLCDFDDGRCQFDCSATGCKKLSSDGICDNECDNIQCGYDYGDCSYCSNGCTKIEYESQSPVLECQNALCNYNNKLNECSSGCAFNMLQNGICNPECKNTECNFDSGDCKNESIDEYIIESSCETDFYPSNNCYVNIIDTISRISSNSFTLQLSGKYFYLYPSSNGQQNALKYSEFTEIIIKPYYCTQGLKIGCLSYDDKPTIILTDELVNFEIHGNMKIINITFSHHYMFDNTCTTCDYCRYVFSNSTGDFNDRDEAILTSEYISSDYCDKYKDFSLFKVEGGYFELIGVNFENMRMEYKSIIEIGSGNVILTDVNFYNIVPSSQDSVIKTKEQIGPSSVSDSYFKYNGGKIQFLNNGYEMIKEVKIGGFLDLESIGEIVLNNLEFSYNLLNSIDSSLIILEEFYTTTITNCKFFYNYSPGALIYLSQGNVNLYQESAADYVNEEGVSISSSKFYNNTANCLVCGSYRSSCQNILIEDIEVNDNICENILIYFVKEGTIDNTCYEGDPSQGINKMHLKIRDSSFSNNEALKIIGISTIANLELSNLKFNGIGYFNDINEVMIDAFTANKNTYFTETVSIKDTSCNRVIYLTSIKSLSISEITMENSNCPMIELVSVSGEISISDSIFSNIDLKNSQGTVTISSYSDLSITNLSFYNISCAACGNGAIIISSPDYSITANLENLIFDSACYALTVSSLKAIVLNNVEVSNCVAEIYSGLSLTSMTNSKVSIKNSRFSNNTGICVYISSSGSSITIELSIEDTTFEYIKDASSVIKITNSIELDPISKIINTNFISNLIEVIDISNTGKLTISNCYFGYNENTLIDLISINSDTELIVENSIFEYNIVHTILLIEKLNCDTISKTKNCIFRYNNSTGISILQSYYEDENSEFYNNSFAFCPTICLTAFSVAKITGTRITYNIAETKSIIYMTYSSRLYIYNSYISYNTVGTKGILFVDDGSEFYIENSEFIENTANQGSCIFIQHSYSSSSVKNTKFTKNSAKNKGCICLIESSLSLDSCTFDGNIGSSHPAIDIIYYSNITIENSYFTNHIGEGAHFSIEGSSIASIKSTEFTNSYSGSSESSIKIYESFFTCEDCVIKNADFSLGNTVYCEKSNCTFYQCKISKSYNSEDGAVIKADNVVALVIEGCSISEYTGSAVYLGRLSYATISSSLFFCNFYSDGQGYSGSAILCSGCYYFSIESSEFSHISSELFGGCIMSTPDQSDLKTSSVSSSIFKNCSSLGGGAIYASYMNLKIYDTSFIDNEVVSSNEYVYTGQGGGIFYMVPDDSYYLEIDSCSFEGNSASSSGGGLQWYGNQPIVISSTFTNNSAYYGPDQASFPISIQVETFRFLTSIIPGQTTSTPLIASARDHYKNIVLTDNTSTAQIKSSNASFEVIGTTFQTSSNGIFTFSNFAIYGMPGSTTSLTITGDFSSVSISSIYNFEIYLRECIIGEVMIEQMKCSTCEINTYNLEAGEVCKSCPTGGVCEGGAEIHAAAGYWRKGKTSDTFFECPNKNACLEENDDNSDHCLSGYKGNLCQSCDYGYSRSGENECSKCMDEGKNVGMLTGILILFVFVLVGLTASSINGAYKEQSVTSIYFKILMNYFQIVALTISFNLEWPKLVREMFSVQGKATGASDQLFSVDCYLASSYEPYYAKLIILAFIPLVCGIFSILFWVLWAKFRNSSNVKAKIIGSMIVQLFFFQPTLVKFNFATFNCMELAPGEYYMIKDMSIQCWKSSHLTYVLTIVVPSIIIWCITVPVILVLFLCKNRMKLSEITEKLKYGFLYKGFKEERFYWEFITMMRKMLIISCSVFLSNVSVPVQALATFVVILISYIIHQKCKPYIYNQLNEMELKSITVSAVTIYSGLFFLTGDLNNETKILLFVLMVISNVIFVSYWGYYTFGFYIGKIYIKLNCCKKIFGERFAGWVNKVVPIVDIVNVTVIEHIDSDGTFIHTDEKQHNKVGDAFVKSY</sequence>
<feature type="domain" description="LNR" evidence="5">
    <location>
        <begin position="8"/>
        <end position="46"/>
    </location>
</feature>
<keyword evidence="4" id="KW-0812">Transmembrane</keyword>
<dbReference type="Gene3D" id="2.160.20.10">
    <property type="entry name" value="Single-stranded right-handed beta-helix, Pectin lyase-like"/>
    <property type="match status" value="1"/>
</dbReference>
<dbReference type="Proteomes" id="UP000187209">
    <property type="component" value="Unassembled WGS sequence"/>
</dbReference>
<feature type="transmembrane region" description="Helical" evidence="4">
    <location>
        <begin position="1854"/>
        <end position="1870"/>
    </location>
</feature>
<feature type="domain" description="LNR" evidence="5">
    <location>
        <begin position="107"/>
        <end position="145"/>
    </location>
</feature>
<dbReference type="Pfam" id="PF24633">
    <property type="entry name" value="DUF7630"/>
    <property type="match status" value="1"/>
</dbReference>
<name>A0A1R2CJS5_9CILI</name>
<keyword evidence="1" id="KW-0677">Repeat</keyword>